<dbReference type="GO" id="GO:0051604">
    <property type="term" value="P:protein maturation"/>
    <property type="evidence" value="ECO:0007669"/>
    <property type="project" value="TreeGrafter"/>
</dbReference>
<evidence type="ECO:0000313" key="2">
    <source>
        <dbReference type="EMBL" id="AOJ76527.1"/>
    </source>
</evidence>
<dbReference type="EMBL" id="CP013421">
    <property type="protein sequence ID" value="AOJ76527.1"/>
    <property type="molecule type" value="Genomic_DNA"/>
</dbReference>
<evidence type="ECO:0000313" key="3">
    <source>
        <dbReference type="Proteomes" id="UP000243680"/>
    </source>
</evidence>
<sequence length="116" mass="11902">MCIGLPMQVVEAQPGHAWCVGRGVRRRVDTALVGPCAPGDWLLVFLDAARERLDAARAAEIDATLALIESVMAGEGGAASPAAFALPSALGVDELNRLVGGPQRAAGSLAVPEESK</sequence>
<dbReference type="PANTHER" id="PTHR35177:SF2">
    <property type="entry name" value="HYDROGENASE MATURATION FACTOR HYBG"/>
    <property type="match status" value="1"/>
</dbReference>
<name>A0A1B4LH65_9BURK</name>
<dbReference type="Pfam" id="PF01455">
    <property type="entry name" value="HupF_HypC"/>
    <property type="match status" value="1"/>
</dbReference>
<dbReference type="InterPro" id="IPR001109">
    <property type="entry name" value="Hydrogenase_HupF/HypC"/>
</dbReference>
<organism evidence="2 3">
    <name type="scientific">Burkholderia ubonensis</name>
    <dbReference type="NCBI Taxonomy" id="101571"/>
    <lineage>
        <taxon>Bacteria</taxon>
        <taxon>Pseudomonadati</taxon>
        <taxon>Pseudomonadota</taxon>
        <taxon>Betaproteobacteria</taxon>
        <taxon>Burkholderiales</taxon>
        <taxon>Burkholderiaceae</taxon>
        <taxon>Burkholderia</taxon>
        <taxon>Burkholderia cepacia complex</taxon>
    </lineage>
</organism>
<dbReference type="GO" id="GO:0005506">
    <property type="term" value="F:iron ion binding"/>
    <property type="evidence" value="ECO:0007669"/>
    <property type="project" value="TreeGrafter"/>
</dbReference>
<dbReference type="PRINTS" id="PR00445">
    <property type="entry name" value="HUPFHYPC"/>
</dbReference>
<comment type="similarity">
    <text evidence="1">Belongs to the HupF/HypC family.</text>
</comment>
<dbReference type="Gene3D" id="2.30.30.140">
    <property type="match status" value="1"/>
</dbReference>
<gene>
    <name evidence="2" type="ORF">WJ35_15535</name>
</gene>
<dbReference type="PANTHER" id="PTHR35177">
    <property type="entry name" value="HYDROGENASE MATURATION FACTOR HYBG"/>
    <property type="match status" value="1"/>
</dbReference>
<dbReference type="RefSeq" id="WP_045579643.1">
    <property type="nucleotide sequence ID" value="NZ_CP013421.1"/>
</dbReference>
<dbReference type="PROSITE" id="PS01097">
    <property type="entry name" value="HUPF_HYPC"/>
    <property type="match status" value="1"/>
</dbReference>
<dbReference type="AlphaFoldDB" id="A0A1B4LH65"/>
<dbReference type="GO" id="GO:1902670">
    <property type="term" value="F:carbon dioxide binding"/>
    <property type="evidence" value="ECO:0007669"/>
    <property type="project" value="TreeGrafter"/>
</dbReference>
<dbReference type="GeneID" id="45683337"/>
<dbReference type="InterPro" id="IPR019812">
    <property type="entry name" value="Hydgase_assmbl_chp_CS"/>
</dbReference>
<reference evidence="2 3" key="1">
    <citation type="submission" date="2015-12" db="EMBL/GenBank/DDBJ databases">
        <title>Diversity of Burkholderia near neighbor genomes.</title>
        <authorList>
            <person name="Sahl J."/>
            <person name="Wagner D."/>
            <person name="Keim P."/>
        </authorList>
    </citation>
    <scope>NUCLEOTIDE SEQUENCE [LARGE SCALE GENOMIC DNA]</scope>
    <source>
        <strain evidence="2 3">MSMB0783</strain>
    </source>
</reference>
<dbReference type="Proteomes" id="UP000243680">
    <property type="component" value="Chromosome 3"/>
</dbReference>
<evidence type="ECO:0000256" key="1">
    <source>
        <dbReference type="ARBA" id="ARBA00006018"/>
    </source>
</evidence>
<accession>A0A1B4LH65</accession>
<dbReference type="NCBIfam" id="TIGR00074">
    <property type="entry name" value="hypC_hupF"/>
    <property type="match status" value="1"/>
</dbReference>
<protein>
    <submittedName>
        <fullName evidence="2">Hydrogenase</fullName>
    </submittedName>
</protein>
<proteinExistence type="inferred from homology"/>
<dbReference type="SUPFAM" id="SSF159127">
    <property type="entry name" value="HupF/HypC-like"/>
    <property type="match status" value="1"/>
</dbReference>